<accession>A0A2W1BGE5</accession>
<name>A0A2W1BGE5_HELAM</name>
<keyword evidence="2" id="KW-1185">Reference proteome</keyword>
<dbReference type="Gene3D" id="3.80.10.10">
    <property type="entry name" value="Ribonuclease Inhibitor"/>
    <property type="match status" value="1"/>
</dbReference>
<protein>
    <submittedName>
        <fullName evidence="1">Uncharacterized protein</fullName>
    </submittedName>
</protein>
<reference evidence="1 2" key="1">
    <citation type="journal article" date="2017" name="BMC Biol.">
        <title>Genomic innovations, transcriptional plasticity and gene loss underlying the evolution and divergence of two highly polyphagous and invasive Helicoverpa pest species.</title>
        <authorList>
            <person name="Pearce S.L."/>
            <person name="Clarke D.F."/>
            <person name="East P.D."/>
            <person name="Elfekih S."/>
            <person name="Gordon K.H."/>
            <person name="Jermiin L.S."/>
            <person name="McGaughran A."/>
            <person name="Oakeshott J.G."/>
            <person name="Papanikolaou A."/>
            <person name="Perera O.P."/>
            <person name="Rane R.V."/>
            <person name="Richards S."/>
            <person name="Tay W.T."/>
            <person name="Walsh T.K."/>
            <person name="Anderson A."/>
            <person name="Anderson C.J."/>
            <person name="Asgari S."/>
            <person name="Board P.G."/>
            <person name="Bretschneider A."/>
            <person name="Campbell P.M."/>
            <person name="Chertemps T."/>
            <person name="Christeller J.T."/>
            <person name="Coppin C.W."/>
            <person name="Downes S.J."/>
            <person name="Duan G."/>
            <person name="Farnsworth C.A."/>
            <person name="Good R.T."/>
            <person name="Han L.B."/>
            <person name="Han Y.C."/>
            <person name="Hatje K."/>
            <person name="Horne I."/>
            <person name="Huang Y.P."/>
            <person name="Hughes D.S."/>
            <person name="Jacquin-Joly E."/>
            <person name="James W."/>
            <person name="Jhangiani S."/>
            <person name="Kollmar M."/>
            <person name="Kuwar S.S."/>
            <person name="Li S."/>
            <person name="Liu N.Y."/>
            <person name="Maibeche M.T."/>
            <person name="Miller J.R."/>
            <person name="Montagne N."/>
            <person name="Perry T."/>
            <person name="Qu J."/>
            <person name="Song S.V."/>
            <person name="Sutton G.G."/>
            <person name="Vogel H."/>
            <person name="Walenz B.P."/>
            <person name="Xu W."/>
            <person name="Zhang H.J."/>
            <person name="Zou Z."/>
            <person name="Batterham P."/>
            <person name="Edwards O.R."/>
            <person name="Feyereisen R."/>
            <person name="Gibbs R.A."/>
            <person name="Heckel D.G."/>
            <person name="McGrath A."/>
            <person name="Robin C."/>
            <person name="Scherer S.E."/>
            <person name="Worley K.C."/>
            <person name="Wu Y.D."/>
        </authorList>
    </citation>
    <scope>NUCLEOTIDE SEQUENCE [LARGE SCALE GENOMIC DNA]</scope>
    <source>
        <strain evidence="1">Harm_GR_Male_#8</strain>
        <tissue evidence="1">Whole organism</tissue>
    </source>
</reference>
<dbReference type="EMBL" id="KZ150158">
    <property type="protein sequence ID" value="PZC72754.1"/>
    <property type="molecule type" value="Genomic_DNA"/>
</dbReference>
<evidence type="ECO:0000313" key="1">
    <source>
        <dbReference type="EMBL" id="PZC72754.1"/>
    </source>
</evidence>
<gene>
    <name evidence="1" type="primary">HaOG210681</name>
    <name evidence="1" type="ORF">B5X24_HaOG210681</name>
</gene>
<dbReference type="AlphaFoldDB" id="A0A2W1BGE5"/>
<proteinExistence type="predicted"/>
<organism evidence="1 2">
    <name type="scientific">Helicoverpa armigera</name>
    <name type="common">Cotton bollworm</name>
    <name type="synonym">Heliothis armigera</name>
    <dbReference type="NCBI Taxonomy" id="29058"/>
    <lineage>
        <taxon>Eukaryota</taxon>
        <taxon>Metazoa</taxon>
        <taxon>Ecdysozoa</taxon>
        <taxon>Arthropoda</taxon>
        <taxon>Hexapoda</taxon>
        <taxon>Insecta</taxon>
        <taxon>Pterygota</taxon>
        <taxon>Neoptera</taxon>
        <taxon>Endopterygota</taxon>
        <taxon>Lepidoptera</taxon>
        <taxon>Glossata</taxon>
        <taxon>Ditrysia</taxon>
        <taxon>Noctuoidea</taxon>
        <taxon>Noctuidae</taxon>
        <taxon>Heliothinae</taxon>
        <taxon>Helicoverpa</taxon>
    </lineage>
</organism>
<dbReference type="SUPFAM" id="SSF52047">
    <property type="entry name" value="RNI-like"/>
    <property type="match status" value="1"/>
</dbReference>
<dbReference type="OrthoDB" id="2095648at2759"/>
<dbReference type="Proteomes" id="UP000249218">
    <property type="component" value="Unassembled WGS sequence"/>
</dbReference>
<evidence type="ECO:0000313" key="2">
    <source>
        <dbReference type="Proteomes" id="UP000249218"/>
    </source>
</evidence>
<dbReference type="InterPro" id="IPR032675">
    <property type="entry name" value="LRR_dom_sf"/>
</dbReference>
<sequence>MTDEIIERLVLRCPRLLELDISDCGRLTSSSALSLVSLQRLEHLALSRCYLLPATALTQLGSMPSLQYVDVWGMLHTHALNALRAALPHVQINTFKFR</sequence>